<dbReference type="EMBL" id="QNVU01000024">
    <property type="protein sequence ID" value="REC47875.1"/>
    <property type="molecule type" value="Genomic_DNA"/>
</dbReference>
<dbReference type="AlphaFoldDB" id="A0A3D9B2M0"/>
<keyword evidence="3" id="KW-0472">Membrane</keyword>
<dbReference type="PANTHER" id="PTHR37813:SF1">
    <property type="entry name" value="FELS-2 PROPHAGE PROTEIN"/>
    <property type="match status" value="1"/>
</dbReference>
<organism evidence="5 6">
    <name type="scientific">Candidatus Chryseobacterium massiliense</name>
    <dbReference type="NCBI Taxonomy" id="204089"/>
    <lineage>
        <taxon>Bacteria</taxon>
        <taxon>Pseudomonadati</taxon>
        <taxon>Bacteroidota</taxon>
        <taxon>Flavobacteriia</taxon>
        <taxon>Flavobacteriales</taxon>
        <taxon>Weeksellaceae</taxon>
        <taxon>Chryseobacterium group</taxon>
        <taxon>Chryseobacterium</taxon>
    </lineage>
</organism>
<keyword evidence="3" id="KW-1133">Transmembrane helix</keyword>
<proteinExistence type="predicted"/>
<comment type="caution">
    <text evidence="5">The sequence shown here is derived from an EMBL/GenBank/DDBJ whole genome shotgun (WGS) entry which is preliminary data.</text>
</comment>
<feature type="domain" description="Phage tail tape measure protein" evidence="4">
    <location>
        <begin position="115"/>
        <end position="314"/>
    </location>
</feature>
<evidence type="ECO:0000256" key="1">
    <source>
        <dbReference type="ARBA" id="ARBA00022612"/>
    </source>
</evidence>
<name>A0A3D9B2M0_9FLAO</name>
<feature type="transmembrane region" description="Helical" evidence="3">
    <location>
        <begin position="495"/>
        <end position="514"/>
    </location>
</feature>
<evidence type="ECO:0000256" key="2">
    <source>
        <dbReference type="SAM" id="MobiDB-lite"/>
    </source>
</evidence>
<gene>
    <name evidence="5" type="ORF">DRF68_12600</name>
</gene>
<sequence length="774" mass="83484">MSTATTTWVLKISENIIPKFKSVGSEGAKAGEKIDASFEKVGDELTKTKKKVDSLNNAFKKTSATDWRSVGDGIDALNSRLQDAVKPGADFNAAFHELKGLTGATDEQMQKMSTSARELSKEFGGSSAGQMNSYQSILGKLGPEIAQNDEALAKMGRNVAVMSKTMKNDMGGATEALTNSMIQFKTDLSDPMKAAEEMDRMMNVMVASAKAGSVEVPEISKALSEAGGVAKMSNLTFEETNALIQGMAKGGVESGKLGVAARNAILKMAAPATLSDDATKYLKAYGVDIGKISDTTIPFIDRLKELQKVGHDMNALALIFGTENVQGAQAMLSTIKYQEDLTKQVTGTKDAYDMAGENMKSWNEKMARYKANIEDFKVGLFDSIAPVTAFTETATEAIKVGTDIGAVYSGIADPIKSFAKWTKDVGLAQKFTSFWTGVSTFAQNAFNKTMNWGPIKNMVTWLKNTALAQKLVSAWTGIATAAQWAWNAALTANPIGLIIVGIAALIAFVALAIAKWDQWGATFILMLGPIGLIISAFKNIYDKWDSIKKAFQDGGIIGGLKRIGVVLLDVLLKPIQQIAGWLDSIFGTNLESGMKKLRGQMDLLDDKEKKDLKGIQDKEHSDAIKKDLASGKLVMYNGNPVTKATQERLHKRDIERDMKSGKLVMYNGQAVLPSTKAAAEKRAKQEKKDSAPKLLSPDSVLAHDKEKKKKKKKGKGEGETSVGGNGAGVKTINVTVNMHNHFSIDKSYGSIEKAANNIISKINDRMADSMVALD</sequence>
<feature type="transmembrane region" description="Helical" evidence="3">
    <location>
        <begin position="520"/>
        <end position="541"/>
    </location>
</feature>
<protein>
    <submittedName>
        <fullName evidence="5">Phage tail tape measure protein</fullName>
    </submittedName>
</protein>
<keyword evidence="3" id="KW-0812">Transmembrane</keyword>
<evidence type="ECO:0000256" key="3">
    <source>
        <dbReference type="SAM" id="Phobius"/>
    </source>
</evidence>
<keyword evidence="6" id="KW-1185">Reference proteome</keyword>
<dbReference type="NCBIfam" id="TIGR01760">
    <property type="entry name" value="tape_meas_TP901"/>
    <property type="match status" value="1"/>
</dbReference>
<reference evidence="5 6" key="1">
    <citation type="journal article" date="2004" name="Emerg. Infect. Dis.">
        <title>Amoebae-resisting bacteria isolated from human nasal swabs by amoebal coculture.</title>
        <authorList>
            <person name="Greub G."/>
            <person name="La Scola B."/>
            <person name="Raoult D."/>
        </authorList>
    </citation>
    <scope>NUCLEOTIDE SEQUENCE [LARGE SCALE GENOMIC DNA]</scope>
    <source>
        <strain evidence="5 6">CCUG 51329</strain>
    </source>
</reference>
<dbReference type="PANTHER" id="PTHR37813">
    <property type="entry name" value="FELS-2 PROPHAGE PROTEIN"/>
    <property type="match status" value="1"/>
</dbReference>
<dbReference type="Proteomes" id="UP000256924">
    <property type="component" value="Unassembled WGS sequence"/>
</dbReference>
<accession>A0A3D9B2M0</accession>
<keyword evidence="1" id="KW-1188">Viral release from host cell</keyword>
<dbReference type="Pfam" id="PF10145">
    <property type="entry name" value="PhageMin_Tail"/>
    <property type="match status" value="1"/>
</dbReference>
<dbReference type="RefSeq" id="WP_116098940.1">
    <property type="nucleotide sequence ID" value="NZ_QNVU01000024.1"/>
</dbReference>
<evidence type="ECO:0000259" key="4">
    <source>
        <dbReference type="Pfam" id="PF10145"/>
    </source>
</evidence>
<evidence type="ECO:0000313" key="6">
    <source>
        <dbReference type="Proteomes" id="UP000256924"/>
    </source>
</evidence>
<dbReference type="InterPro" id="IPR010090">
    <property type="entry name" value="Phage_tape_meas"/>
</dbReference>
<evidence type="ECO:0000313" key="5">
    <source>
        <dbReference type="EMBL" id="REC47875.1"/>
    </source>
</evidence>
<feature type="region of interest" description="Disordered" evidence="2">
    <location>
        <begin position="675"/>
        <end position="729"/>
    </location>
</feature>
<feature type="compositionally biased region" description="Basic and acidic residues" evidence="2">
    <location>
        <begin position="678"/>
        <end position="691"/>
    </location>
</feature>